<dbReference type="Pfam" id="PF01148">
    <property type="entry name" value="CTP_transf_1"/>
    <property type="match status" value="1"/>
</dbReference>
<dbReference type="PANTHER" id="PTHR43535">
    <property type="entry name" value="PHOSPHATIDATE CYTIDYLYLTRANSFERASE"/>
    <property type="match status" value="1"/>
</dbReference>
<evidence type="ECO:0000313" key="2">
    <source>
        <dbReference type="EMBL" id="TCO07444.1"/>
    </source>
</evidence>
<keyword evidence="1" id="KW-0472">Membrane</keyword>
<name>A0A4R2GH21_9BACT</name>
<comment type="caution">
    <text evidence="2">The sequence shown here is derived from an EMBL/GenBank/DDBJ whole genome shotgun (WGS) entry which is preliminary data.</text>
</comment>
<keyword evidence="2" id="KW-0548">Nucleotidyltransferase</keyword>
<dbReference type="AlphaFoldDB" id="A0A4R2GH21"/>
<organism evidence="2 3">
    <name type="scientific">Natronoflexus pectinivorans</name>
    <dbReference type="NCBI Taxonomy" id="682526"/>
    <lineage>
        <taxon>Bacteria</taxon>
        <taxon>Pseudomonadati</taxon>
        <taxon>Bacteroidota</taxon>
        <taxon>Bacteroidia</taxon>
        <taxon>Marinilabiliales</taxon>
        <taxon>Marinilabiliaceae</taxon>
        <taxon>Natronoflexus</taxon>
    </lineage>
</organism>
<evidence type="ECO:0000256" key="1">
    <source>
        <dbReference type="SAM" id="Phobius"/>
    </source>
</evidence>
<keyword evidence="1" id="KW-1133">Transmembrane helix</keyword>
<keyword evidence="1" id="KW-0812">Transmembrane</keyword>
<dbReference type="Proteomes" id="UP000295221">
    <property type="component" value="Unassembled WGS sequence"/>
</dbReference>
<feature type="transmembrane region" description="Helical" evidence="1">
    <location>
        <begin position="6"/>
        <end position="24"/>
    </location>
</feature>
<keyword evidence="2" id="KW-0808">Transferase</keyword>
<feature type="transmembrane region" description="Helical" evidence="1">
    <location>
        <begin position="151"/>
        <end position="172"/>
    </location>
</feature>
<dbReference type="EMBL" id="SLWK01000008">
    <property type="protein sequence ID" value="TCO07444.1"/>
    <property type="molecule type" value="Genomic_DNA"/>
</dbReference>
<feature type="transmembrane region" description="Helical" evidence="1">
    <location>
        <begin position="36"/>
        <end position="53"/>
    </location>
</feature>
<feature type="transmembrane region" description="Helical" evidence="1">
    <location>
        <begin position="219"/>
        <end position="239"/>
    </location>
</feature>
<dbReference type="GO" id="GO:0005886">
    <property type="term" value="C:plasma membrane"/>
    <property type="evidence" value="ECO:0007669"/>
    <property type="project" value="TreeGrafter"/>
</dbReference>
<dbReference type="PANTHER" id="PTHR43535:SF1">
    <property type="entry name" value="PHOSPHATIDATE CYTIDYLYLTRANSFERASE"/>
    <property type="match status" value="1"/>
</dbReference>
<proteinExistence type="predicted"/>
<dbReference type="OrthoDB" id="9799199at2"/>
<feature type="transmembrane region" description="Helical" evidence="1">
    <location>
        <begin position="59"/>
        <end position="80"/>
    </location>
</feature>
<dbReference type="GO" id="GO:0016779">
    <property type="term" value="F:nucleotidyltransferase activity"/>
    <property type="evidence" value="ECO:0007669"/>
    <property type="project" value="UniProtKB-KW"/>
</dbReference>
<gene>
    <name evidence="2" type="ORF">EV194_10849</name>
</gene>
<accession>A0A4R2GH21</accession>
<sequence>MIQTIYFIILIYFILGGFGFYLINRKRDKETARKSYTKYFTYFIIIHILFFGITIEPVVFRLLSIVIVVVGMFEIFGLFVKNRFIHKTFFYTSLFVYLLVAGGFLWFGLLHKELILFSFLILSIFDSFSQITGQLWGKRKIMPEVSPNKTLGGLVGGAVVALISAFLMRTLFDGTIMQLYVLSTGVLFFAFWGDIAASFYKRRFEVKDFSNMIPGHGGFLDRFDSLIAGGAWVALFMLITG</sequence>
<evidence type="ECO:0000313" key="3">
    <source>
        <dbReference type="Proteomes" id="UP000295221"/>
    </source>
</evidence>
<feature type="transmembrane region" description="Helical" evidence="1">
    <location>
        <begin position="114"/>
        <end position="131"/>
    </location>
</feature>
<reference evidence="2 3" key="1">
    <citation type="submission" date="2019-03" db="EMBL/GenBank/DDBJ databases">
        <title>Genomic Encyclopedia of Type Strains, Phase IV (KMG-IV): sequencing the most valuable type-strain genomes for metagenomic binning, comparative biology and taxonomic classification.</title>
        <authorList>
            <person name="Goeker M."/>
        </authorList>
    </citation>
    <scope>NUCLEOTIDE SEQUENCE [LARGE SCALE GENOMIC DNA]</scope>
    <source>
        <strain evidence="2 3">DSM 24179</strain>
    </source>
</reference>
<dbReference type="RefSeq" id="WP_132434144.1">
    <property type="nucleotide sequence ID" value="NZ_SLWK01000008.1"/>
</dbReference>
<protein>
    <submittedName>
        <fullName evidence="2">Phosphatidate cytidylyltransferase</fullName>
    </submittedName>
</protein>
<feature type="transmembrane region" description="Helical" evidence="1">
    <location>
        <begin position="89"/>
        <end position="108"/>
    </location>
</feature>
<keyword evidence="3" id="KW-1185">Reference proteome</keyword>
<feature type="transmembrane region" description="Helical" evidence="1">
    <location>
        <begin position="178"/>
        <end position="199"/>
    </location>
</feature>